<dbReference type="InterPro" id="IPR050274">
    <property type="entry name" value="Nuclear_hormone_rcpt_NR2"/>
</dbReference>
<proteinExistence type="inferred from homology"/>
<dbReference type="GO" id="GO:0003677">
    <property type="term" value="F:DNA binding"/>
    <property type="evidence" value="ECO:0007669"/>
    <property type="project" value="InterPro"/>
</dbReference>
<reference evidence="7" key="1">
    <citation type="submission" date="2020-03" db="EMBL/GenBank/DDBJ databases">
        <title>Studies in the Genomics of Life Span.</title>
        <authorList>
            <person name="Glass D."/>
        </authorList>
    </citation>
    <scope>NUCLEOTIDE SEQUENCE</scope>
    <source>
        <strain evidence="7">LTLLF</strain>
        <tissue evidence="7">Muscle</tissue>
    </source>
</reference>
<dbReference type="PANTHER" id="PTHR24083">
    <property type="entry name" value="NUCLEAR HORMONE RECEPTOR"/>
    <property type="match status" value="1"/>
</dbReference>
<keyword evidence="3" id="KW-0804">Transcription</keyword>
<dbReference type="PROSITE" id="PS51843">
    <property type="entry name" value="NR_LBD"/>
    <property type="match status" value="1"/>
</dbReference>
<evidence type="ECO:0000256" key="5">
    <source>
        <dbReference type="ARBA" id="ARBA00023242"/>
    </source>
</evidence>
<accession>A0A8J6GTQ9</accession>
<dbReference type="GO" id="GO:0008270">
    <property type="term" value="F:zinc ion binding"/>
    <property type="evidence" value="ECO:0007669"/>
    <property type="project" value="InterPro"/>
</dbReference>
<dbReference type="InterPro" id="IPR035500">
    <property type="entry name" value="NHR-like_dom_sf"/>
</dbReference>
<evidence type="ECO:0000256" key="1">
    <source>
        <dbReference type="ARBA" id="ARBA00006421"/>
    </source>
</evidence>
<evidence type="ECO:0000256" key="4">
    <source>
        <dbReference type="ARBA" id="ARBA00023170"/>
    </source>
</evidence>
<dbReference type="GO" id="GO:0005634">
    <property type="term" value="C:nucleus"/>
    <property type="evidence" value="ECO:0007669"/>
    <property type="project" value="InterPro"/>
</dbReference>
<protein>
    <submittedName>
        <fullName evidence="7">Retinoic acid receptor RXR-alpha</fullName>
    </submittedName>
</protein>
<dbReference type="InterPro" id="IPR000003">
    <property type="entry name" value="Retinoid-X_rcpt/HNF4"/>
</dbReference>
<dbReference type="AlphaFoldDB" id="A0A8J6GTQ9"/>
<dbReference type="EMBL" id="JAATJU010020326">
    <property type="protein sequence ID" value="KAH0516347.1"/>
    <property type="molecule type" value="Genomic_DNA"/>
</dbReference>
<comment type="similarity">
    <text evidence="1">Belongs to the nuclear hormone receptor family. NR2 subfamily.</text>
</comment>
<dbReference type="Proteomes" id="UP000710432">
    <property type="component" value="Unassembled WGS sequence"/>
</dbReference>
<evidence type="ECO:0000256" key="3">
    <source>
        <dbReference type="ARBA" id="ARBA00023163"/>
    </source>
</evidence>
<evidence type="ECO:0000259" key="6">
    <source>
        <dbReference type="PROSITE" id="PS51843"/>
    </source>
</evidence>
<gene>
    <name evidence="7" type="ORF">LTLLF_209810</name>
</gene>
<dbReference type="SUPFAM" id="SSF48508">
    <property type="entry name" value="Nuclear receptor ligand-binding domain"/>
    <property type="match status" value="1"/>
</dbReference>
<comment type="caution">
    <text evidence="7">The sequence shown here is derived from an EMBL/GenBank/DDBJ whole genome shotgun (WGS) entry which is preliminary data.</text>
</comment>
<dbReference type="SMART" id="SM00430">
    <property type="entry name" value="HOLI"/>
    <property type="match status" value="1"/>
</dbReference>
<dbReference type="InterPro" id="IPR000536">
    <property type="entry name" value="Nucl_hrmn_rcpt_lig-bd"/>
</dbReference>
<organism evidence="7 8">
    <name type="scientific">Microtus ochrogaster</name>
    <name type="common">Prairie vole</name>
    <dbReference type="NCBI Taxonomy" id="79684"/>
    <lineage>
        <taxon>Eukaryota</taxon>
        <taxon>Metazoa</taxon>
        <taxon>Chordata</taxon>
        <taxon>Craniata</taxon>
        <taxon>Vertebrata</taxon>
        <taxon>Euteleostomi</taxon>
        <taxon>Mammalia</taxon>
        <taxon>Eutheria</taxon>
        <taxon>Euarchontoglires</taxon>
        <taxon>Glires</taxon>
        <taxon>Rodentia</taxon>
        <taxon>Myomorpha</taxon>
        <taxon>Muroidea</taxon>
        <taxon>Cricetidae</taxon>
        <taxon>Arvicolinae</taxon>
        <taxon>Microtus</taxon>
    </lineage>
</organism>
<keyword evidence="5" id="KW-0539">Nucleus</keyword>
<dbReference type="PRINTS" id="PR00545">
    <property type="entry name" value="RETINOIDXR"/>
</dbReference>
<evidence type="ECO:0000256" key="2">
    <source>
        <dbReference type="ARBA" id="ARBA00023015"/>
    </source>
</evidence>
<feature type="domain" description="NR LBD" evidence="6">
    <location>
        <begin position="1"/>
        <end position="158"/>
    </location>
</feature>
<evidence type="ECO:0000313" key="8">
    <source>
        <dbReference type="Proteomes" id="UP000710432"/>
    </source>
</evidence>
<keyword evidence="4 7" id="KW-0675">Receptor</keyword>
<keyword evidence="2" id="KW-0805">Transcription regulation</keyword>
<dbReference type="Pfam" id="PF00104">
    <property type="entry name" value="Hormone_recep"/>
    <property type="match status" value="1"/>
</dbReference>
<name>A0A8J6GTQ9_MICOH</name>
<dbReference type="Gene3D" id="1.10.565.10">
    <property type="entry name" value="Retinoid X Receptor"/>
    <property type="match status" value="1"/>
</dbReference>
<dbReference type="GO" id="GO:0003707">
    <property type="term" value="F:nuclear steroid receptor activity"/>
    <property type="evidence" value="ECO:0007669"/>
    <property type="project" value="InterPro"/>
</dbReference>
<sequence>MSKMDPAMFASAWVDLFHIGMVCGPLCEQRFIRGSGKHAVQQVYNCPGWNELLIASFSHRSIAVKDGILLATGLHVHRNSAHSAGVGAIFDRVLTELVSKMRDMQMDKTELGCLRAIVLFNPDSKGLSNPAEVEALREKVYASLEAYCKHKYPEQPGR</sequence>
<evidence type="ECO:0000313" key="7">
    <source>
        <dbReference type="EMBL" id="KAH0516347.1"/>
    </source>
</evidence>